<keyword evidence="1" id="KW-1133">Transmembrane helix</keyword>
<sequence length="67" mass="7424">MTDILSTKTAGILTGGFTALWGWVTDVSLVGVVGIAASAATIYYGYCKHKRDQALFNEEMRRKRVRK</sequence>
<keyword evidence="1" id="KW-0812">Transmembrane</keyword>
<dbReference type="AlphaFoldDB" id="A0A1Y1QP82"/>
<dbReference type="EMBL" id="MTEJ01000111">
    <property type="protein sequence ID" value="OQX10521.1"/>
    <property type="molecule type" value="Genomic_DNA"/>
</dbReference>
<evidence type="ECO:0000256" key="1">
    <source>
        <dbReference type="SAM" id="Phobius"/>
    </source>
</evidence>
<evidence type="ECO:0000313" key="2">
    <source>
        <dbReference type="EMBL" id="OQX10521.1"/>
    </source>
</evidence>
<evidence type="ECO:0000313" key="3">
    <source>
        <dbReference type="Proteomes" id="UP000192491"/>
    </source>
</evidence>
<gene>
    <name evidence="2" type="ORF">BWK73_20255</name>
</gene>
<protein>
    <recommendedName>
        <fullName evidence="4">Holin</fullName>
    </recommendedName>
</protein>
<proteinExistence type="predicted"/>
<organism evidence="2 3">
    <name type="scientific">Thiothrix lacustris</name>
    <dbReference type="NCBI Taxonomy" id="525917"/>
    <lineage>
        <taxon>Bacteria</taxon>
        <taxon>Pseudomonadati</taxon>
        <taxon>Pseudomonadota</taxon>
        <taxon>Gammaproteobacteria</taxon>
        <taxon>Thiotrichales</taxon>
        <taxon>Thiotrichaceae</taxon>
        <taxon>Thiothrix</taxon>
    </lineage>
</organism>
<name>A0A1Y1QP82_9GAMM</name>
<dbReference type="Proteomes" id="UP000192491">
    <property type="component" value="Unassembled WGS sequence"/>
</dbReference>
<feature type="transmembrane region" description="Helical" evidence="1">
    <location>
        <begin position="20"/>
        <end position="46"/>
    </location>
</feature>
<accession>A0A1Y1QP82</accession>
<evidence type="ECO:0008006" key="4">
    <source>
        <dbReference type="Google" id="ProtNLM"/>
    </source>
</evidence>
<keyword evidence="1" id="KW-0472">Membrane</keyword>
<comment type="caution">
    <text evidence="2">The sequence shown here is derived from an EMBL/GenBank/DDBJ whole genome shotgun (WGS) entry which is preliminary data.</text>
</comment>
<reference evidence="2 3" key="1">
    <citation type="submission" date="2017-01" db="EMBL/GenBank/DDBJ databases">
        <title>Novel large sulfur bacteria in the metagenomes of groundwater-fed chemosynthetic microbial mats in the Lake Huron basin.</title>
        <authorList>
            <person name="Sharrar A.M."/>
            <person name="Flood B.E."/>
            <person name="Bailey J.V."/>
            <person name="Jones D.S."/>
            <person name="Biddanda B."/>
            <person name="Ruberg S.A."/>
            <person name="Marcus D.N."/>
            <person name="Dick G.J."/>
        </authorList>
    </citation>
    <scope>NUCLEOTIDE SEQUENCE [LARGE SCALE GENOMIC DNA]</scope>
    <source>
        <strain evidence="2">A8</strain>
    </source>
</reference>